<reference evidence="1" key="1">
    <citation type="submission" date="2018-05" db="EMBL/GenBank/DDBJ databases">
        <title>Draft genome of Mucuna pruriens seed.</title>
        <authorList>
            <person name="Nnadi N.E."/>
            <person name="Vos R."/>
            <person name="Hasami M.H."/>
            <person name="Devisetty U.K."/>
            <person name="Aguiy J.C."/>
        </authorList>
    </citation>
    <scope>NUCLEOTIDE SEQUENCE [LARGE SCALE GENOMIC DNA]</scope>
    <source>
        <strain evidence="1">JCA_2017</strain>
    </source>
</reference>
<gene>
    <name evidence="1" type="ORF">CR513_24261</name>
</gene>
<proteinExistence type="predicted"/>
<keyword evidence="2" id="KW-1185">Reference proteome</keyword>
<protein>
    <submittedName>
        <fullName evidence="1">Uncharacterized protein</fullName>
    </submittedName>
</protein>
<evidence type="ECO:0000313" key="2">
    <source>
        <dbReference type="Proteomes" id="UP000257109"/>
    </source>
</evidence>
<dbReference type="Proteomes" id="UP000257109">
    <property type="component" value="Unassembled WGS sequence"/>
</dbReference>
<dbReference type="EMBL" id="QJKJ01004601">
    <property type="protein sequence ID" value="RDX93474.1"/>
    <property type="molecule type" value="Genomic_DNA"/>
</dbReference>
<organism evidence="1 2">
    <name type="scientific">Mucuna pruriens</name>
    <name type="common">Velvet bean</name>
    <name type="synonym">Dolichos pruriens</name>
    <dbReference type="NCBI Taxonomy" id="157652"/>
    <lineage>
        <taxon>Eukaryota</taxon>
        <taxon>Viridiplantae</taxon>
        <taxon>Streptophyta</taxon>
        <taxon>Embryophyta</taxon>
        <taxon>Tracheophyta</taxon>
        <taxon>Spermatophyta</taxon>
        <taxon>Magnoliopsida</taxon>
        <taxon>eudicotyledons</taxon>
        <taxon>Gunneridae</taxon>
        <taxon>Pentapetalae</taxon>
        <taxon>rosids</taxon>
        <taxon>fabids</taxon>
        <taxon>Fabales</taxon>
        <taxon>Fabaceae</taxon>
        <taxon>Papilionoideae</taxon>
        <taxon>50 kb inversion clade</taxon>
        <taxon>NPAAA clade</taxon>
        <taxon>indigoferoid/millettioid clade</taxon>
        <taxon>Phaseoleae</taxon>
        <taxon>Mucuna</taxon>
    </lineage>
</organism>
<comment type="caution">
    <text evidence="1">The sequence shown here is derived from an EMBL/GenBank/DDBJ whole genome shotgun (WGS) entry which is preliminary data.</text>
</comment>
<dbReference type="AlphaFoldDB" id="A0A371GSE4"/>
<accession>A0A371GSE4</accession>
<sequence length="108" mass="13010">MKFYNPTTRSFFKTRTKRFIEEFKFRGERNTRNIVFKGKFVIDNEQVFAPIIVEETNMVINNDVIPDIVQRQDNIHFPFPTPHIVQNKQPQEQHKDDIDLIKEDLINF</sequence>
<name>A0A371GSE4_MUCPR</name>
<evidence type="ECO:0000313" key="1">
    <source>
        <dbReference type="EMBL" id="RDX93474.1"/>
    </source>
</evidence>
<feature type="non-terminal residue" evidence="1">
    <location>
        <position position="1"/>
    </location>
</feature>